<reference evidence="3" key="1">
    <citation type="journal article" date="2020" name="Nature">
        <title>Giant virus diversity and host interactions through global metagenomics.</title>
        <authorList>
            <person name="Schulz F."/>
            <person name="Roux S."/>
            <person name="Paez-Espino D."/>
            <person name="Jungbluth S."/>
            <person name="Walsh D.A."/>
            <person name="Denef V.J."/>
            <person name="McMahon K.D."/>
            <person name="Konstantinidis K.T."/>
            <person name="Eloe-Fadrosh E.A."/>
            <person name="Kyrpides N.C."/>
            <person name="Woyke T."/>
        </authorList>
    </citation>
    <scope>NUCLEOTIDE SEQUENCE</scope>
    <source>
        <strain evidence="3">GVMAG-M-3300027963-21</strain>
    </source>
</reference>
<name>A0A6C0LPS9_9ZZZZ</name>
<dbReference type="Pfam" id="PF01531">
    <property type="entry name" value="Glyco_transf_11"/>
    <property type="match status" value="1"/>
</dbReference>
<dbReference type="GO" id="GO:0016020">
    <property type="term" value="C:membrane"/>
    <property type="evidence" value="ECO:0007669"/>
    <property type="project" value="InterPro"/>
</dbReference>
<keyword evidence="2" id="KW-0808">Transferase</keyword>
<organism evidence="3">
    <name type="scientific">viral metagenome</name>
    <dbReference type="NCBI Taxonomy" id="1070528"/>
    <lineage>
        <taxon>unclassified sequences</taxon>
        <taxon>metagenomes</taxon>
        <taxon>organismal metagenomes</taxon>
    </lineage>
</organism>
<evidence type="ECO:0000256" key="2">
    <source>
        <dbReference type="ARBA" id="ARBA00022679"/>
    </source>
</evidence>
<accession>A0A6C0LPS9</accession>
<dbReference type="GO" id="GO:0008107">
    <property type="term" value="F:galactoside 2-alpha-L-fucosyltransferase activity"/>
    <property type="evidence" value="ECO:0007669"/>
    <property type="project" value="InterPro"/>
</dbReference>
<evidence type="ECO:0000256" key="1">
    <source>
        <dbReference type="ARBA" id="ARBA00022676"/>
    </source>
</evidence>
<proteinExistence type="predicted"/>
<evidence type="ECO:0008006" key="4">
    <source>
        <dbReference type="Google" id="ProtNLM"/>
    </source>
</evidence>
<dbReference type="PANTHER" id="PTHR11927">
    <property type="entry name" value="GALACTOSIDE 2-L-FUCOSYLTRANSFERASE"/>
    <property type="match status" value="1"/>
</dbReference>
<dbReference type="PANTHER" id="PTHR11927:SF9">
    <property type="entry name" value="L-FUCOSYLTRANSFERASE"/>
    <property type="match status" value="1"/>
</dbReference>
<evidence type="ECO:0000313" key="3">
    <source>
        <dbReference type="EMBL" id="QHU31302.1"/>
    </source>
</evidence>
<dbReference type="CDD" id="cd11301">
    <property type="entry name" value="Fut1_Fut2_like"/>
    <property type="match status" value="1"/>
</dbReference>
<protein>
    <recommendedName>
        <fullName evidence="4">Glycosyl transferase family 11</fullName>
    </recommendedName>
</protein>
<sequence>MITIDIMGGLGNQLFQIMTVIAYSKKYSNPFVIERKAYSPSCTFRNVYWNNFLTKLEKYLVNYPIYYPVYQEPTYEYRELPCISNADNIKLSGYFQSYKYFDAYKEEILKEIGYENIASDFKKKLNNHFNPSEMVSLHFRIGDIIKVHKDNNIIIPVDYYINAMKHIETVSNNTNIKLLYFCEAEDNEFVLTNYINPLKELFPNTSYHKASDTLEDWEQLVLMSLCEHHILANSTFSWWGAYLATDTDNKNKIICYPDKWQHSKIITHSTIDLFPDNWTMCKTAAT</sequence>
<keyword evidence="1" id="KW-0328">Glycosyltransferase</keyword>
<dbReference type="GO" id="GO:0005975">
    <property type="term" value="P:carbohydrate metabolic process"/>
    <property type="evidence" value="ECO:0007669"/>
    <property type="project" value="InterPro"/>
</dbReference>
<dbReference type="InterPro" id="IPR002516">
    <property type="entry name" value="Glyco_trans_11"/>
</dbReference>
<dbReference type="AlphaFoldDB" id="A0A6C0LPS9"/>
<dbReference type="EMBL" id="MN740525">
    <property type="protein sequence ID" value="QHU31302.1"/>
    <property type="molecule type" value="Genomic_DNA"/>
</dbReference>